<reference evidence="11" key="1">
    <citation type="submission" date="2016-06" db="UniProtKB">
        <authorList>
            <consortium name="WormBaseParasite"/>
        </authorList>
    </citation>
    <scope>IDENTIFICATION</scope>
</reference>
<evidence type="ECO:0000256" key="7">
    <source>
        <dbReference type="SAM" id="MobiDB-lite"/>
    </source>
</evidence>
<dbReference type="PANTHER" id="PTHR24333:SF8">
    <property type="entry name" value="HOMEOBOX PROTEIN CEH-62"/>
    <property type="match status" value="1"/>
</dbReference>
<evidence type="ECO:0000313" key="10">
    <source>
        <dbReference type="Proteomes" id="UP000272942"/>
    </source>
</evidence>
<dbReference type="Gene3D" id="1.10.10.60">
    <property type="entry name" value="Homeodomain-like"/>
    <property type="match status" value="1"/>
</dbReference>
<evidence type="ECO:0000256" key="2">
    <source>
        <dbReference type="ARBA" id="ARBA00023125"/>
    </source>
</evidence>
<evidence type="ECO:0000256" key="3">
    <source>
        <dbReference type="ARBA" id="ARBA00023155"/>
    </source>
</evidence>
<dbReference type="GO" id="GO:0005634">
    <property type="term" value="C:nucleus"/>
    <property type="evidence" value="ECO:0007669"/>
    <property type="project" value="UniProtKB-SubCell"/>
</dbReference>
<dbReference type="SMART" id="SM00389">
    <property type="entry name" value="HOX"/>
    <property type="match status" value="1"/>
</dbReference>
<dbReference type="InterPro" id="IPR050848">
    <property type="entry name" value="Homeobox_TF"/>
</dbReference>
<dbReference type="Pfam" id="PF00046">
    <property type="entry name" value="Homeodomain"/>
    <property type="match status" value="1"/>
</dbReference>
<dbReference type="InterPro" id="IPR017970">
    <property type="entry name" value="Homeobox_CS"/>
</dbReference>
<keyword evidence="3 5" id="KW-0371">Homeobox</keyword>
<dbReference type="SUPFAM" id="SSF46689">
    <property type="entry name" value="Homeodomain-like"/>
    <property type="match status" value="1"/>
</dbReference>
<evidence type="ECO:0000259" key="8">
    <source>
        <dbReference type="PROSITE" id="PS50071"/>
    </source>
</evidence>
<dbReference type="OrthoDB" id="6159439at2759"/>
<dbReference type="GO" id="GO:0000981">
    <property type="term" value="F:DNA-binding transcription factor activity, RNA polymerase II-specific"/>
    <property type="evidence" value="ECO:0007669"/>
    <property type="project" value="InterPro"/>
</dbReference>
<dbReference type="GO" id="GO:0003677">
    <property type="term" value="F:DNA binding"/>
    <property type="evidence" value="ECO:0007669"/>
    <property type="project" value="UniProtKB-UniRule"/>
</dbReference>
<evidence type="ECO:0000313" key="11">
    <source>
        <dbReference type="WBParaSite" id="ECPE_0000966101-mRNA-1"/>
    </source>
</evidence>
<evidence type="ECO:0000256" key="4">
    <source>
        <dbReference type="ARBA" id="ARBA00023242"/>
    </source>
</evidence>
<dbReference type="PROSITE" id="PS50071">
    <property type="entry name" value="HOMEOBOX_2"/>
    <property type="match status" value="1"/>
</dbReference>
<gene>
    <name evidence="9" type="ORF">ECPE_LOCUS9631</name>
</gene>
<dbReference type="PANTHER" id="PTHR24333">
    <property type="entry name" value="HOMEO BOX HB9 LIKE A-RELATED"/>
    <property type="match status" value="1"/>
</dbReference>
<keyword evidence="2 5" id="KW-0238">DNA-binding</keyword>
<dbReference type="PROSITE" id="PS00027">
    <property type="entry name" value="HOMEOBOX_1"/>
    <property type="match status" value="1"/>
</dbReference>
<organism evidence="11">
    <name type="scientific">Echinostoma caproni</name>
    <dbReference type="NCBI Taxonomy" id="27848"/>
    <lineage>
        <taxon>Eukaryota</taxon>
        <taxon>Metazoa</taxon>
        <taxon>Spiralia</taxon>
        <taxon>Lophotrochozoa</taxon>
        <taxon>Platyhelminthes</taxon>
        <taxon>Trematoda</taxon>
        <taxon>Digenea</taxon>
        <taxon>Plagiorchiida</taxon>
        <taxon>Echinostomata</taxon>
        <taxon>Echinostomatoidea</taxon>
        <taxon>Echinostomatidae</taxon>
        <taxon>Echinostoma</taxon>
    </lineage>
</organism>
<dbReference type="InterPro" id="IPR001356">
    <property type="entry name" value="HD"/>
</dbReference>
<proteinExistence type="predicted"/>
<dbReference type="AlphaFoldDB" id="A0A183ARP6"/>
<keyword evidence="10" id="KW-1185">Reference proteome</keyword>
<dbReference type="Proteomes" id="UP000272942">
    <property type="component" value="Unassembled WGS sequence"/>
</dbReference>
<reference evidence="9 10" key="2">
    <citation type="submission" date="2018-11" db="EMBL/GenBank/DDBJ databases">
        <authorList>
            <consortium name="Pathogen Informatics"/>
        </authorList>
    </citation>
    <scope>NUCLEOTIDE SEQUENCE [LARGE SCALE GENOMIC DNA]</scope>
    <source>
        <strain evidence="9 10">Egypt</strain>
    </source>
</reference>
<protein>
    <submittedName>
        <fullName evidence="11">Homeobox domain-containing protein</fullName>
    </submittedName>
</protein>
<feature type="domain" description="Homeobox" evidence="8">
    <location>
        <begin position="24"/>
        <end position="84"/>
    </location>
</feature>
<dbReference type="FunFam" id="1.10.10.60:FF:000373">
    <property type="entry name" value="Blast:Brain-specific homeobox protein"/>
    <property type="match status" value="1"/>
</dbReference>
<evidence type="ECO:0000256" key="1">
    <source>
        <dbReference type="ARBA" id="ARBA00004123"/>
    </source>
</evidence>
<dbReference type="PRINTS" id="PR00024">
    <property type="entry name" value="HOMEOBOX"/>
</dbReference>
<evidence type="ECO:0000256" key="5">
    <source>
        <dbReference type="PROSITE-ProRule" id="PRU00108"/>
    </source>
</evidence>
<dbReference type="WBParaSite" id="ECPE_0000966101-mRNA-1">
    <property type="protein sequence ID" value="ECPE_0000966101-mRNA-1"/>
    <property type="gene ID" value="ECPE_0000966101"/>
</dbReference>
<name>A0A183ARP6_9TREM</name>
<feature type="DNA-binding region" description="Homeobox" evidence="5">
    <location>
        <begin position="26"/>
        <end position="85"/>
    </location>
</feature>
<dbReference type="InterPro" id="IPR009057">
    <property type="entry name" value="Homeodomain-like_sf"/>
</dbReference>
<keyword evidence="4 5" id="KW-0539">Nucleus</keyword>
<feature type="region of interest" description="Disordered" evidence="7">
    <location>
        <begin position="111"/>
        <end position="219"/>
    </location>
</feature>
<sequence length="331" mass="36901">MHNQRTGYASIPIFSRDSNGGKQCRRRKARTVFSDHQLLGLEHRFETQHYLSTPERIELANQLSLSETQVKTWFQNRRMKHKKMKRAFNNSGFTGTSSGSKDGLVICADEDEEEDTTKRTGSTPSDKDVDPAEDISNPDESVVIGQGVDEQDGFSDRQTPLPDDSIHGNESHFGPVDSWPNGSGLMRCSFPTPGRSEIKQQLQQQPVHPDGESVPTKGHRVNKSVLSHLISFTHKHRKVDRALAQTASAFRDLDSNLSSIHSSTVSHAGAGEVDLREVSWLQSFGAPRQTTELNHTEQTPNLQQPPPPVPPYWFCSMGSWNTNTTLNKSST</sequence>
<dbReference type="EMBL" id="UZAN01047716">
    <property type="protein sequence ID" value="VDP85712.1"/>
    <property type="molecule type" value="Genomic_DNA"/>
</dbReference>
<dbReference type="CDD" id="cd00086">
    <property type="entry name" value="homeodomain"/>
    <property type="match status" value="1"/>
</dbReference>
<dbReference type="InterPro" id="IPR020479">
    <property type="entry name" value="HD_metazoa"/>
</dbReference>
<accession>A0A183ARP6</accession>
<comment type="subcellular location">
    <subcellularLocation>
        <location evidence="1 5 6">Nucleus</location>
    </subcellularLocation>
</comment>
<evidence type="ECO:0000256" key="6">
    <source>
        <dbReference type="RuleBase" id="RU000682"/>
    </source>
</evidence>
<evidence type="ECO:0000313" key="9">
    <source>
        <dbReference type="EMBL" id="VDP85712.1"/>
    </source>
</evidence>